<evidence type="ECO:0000256" key="9">
    <source>
        <dbReference type="SAM" id="Phobius"/>
    </source>
</evidence>
<comment type="similarity">
    <text evidence="2">Belongs to the binding-protein-dependent transport system permease family. FecCD subfamily.</text>
</comment>
<keyword evidence="4" id="KW-1003">Cell membrane</keyword>
<feature type="transmembrane region" description="Helical" evidence="9">
    <location>
        <begin position="326"/>
        <end position="348"/>
    </location>
</feature>
<evidence type="ECO:0000256" key="8">
    <source>
        <dbReference type="SAM" id="MobiDB-lite"/>
    </source>
</evidence>
<evidence type="ECO:0000313" key="10">
    <source>
        <dbReference type="EMBL" id="MYM19660.1"/>
    </source>
</evidence>
<reference evidence="10 11" key="1">
    <citation type="submission" date="2020-01" db="EMBL/GenBank/DDBJ databases">
        <authorList>
            <person name="Deng T."/>
        </authorList>
    </citation>
    <scope>NUCLEOTIDE SEQUENCE [LARGE SCALE GENOMIC DNA]</scope>
    <source>
        <strain evidence="10 11">5221</strain>
    </source>
</reference>
<evidence type="ECO:0000256" key="3">
    <source>
        <dbReference type="ARBA" id="ARBA00022448"/>
    </source>
</evidence>
<gene>
    <name evidence="10" type="ORF">GSY69_06670</name>
</gene>
<feature type="transmembrane region" description="Helical" evidence="9">
    <location>
        <begin position="241"/>
        <end position="259"/>
    </location>
</feature>
<feature type="transmembrane region" description="Helical" evidence="9">
    <location>
        <begin position="54"/>
        <end position="75"/>
    </location>
</feature>
<comment type="subcellular location">
    <subcellularLocation>
        <location evidence="1">Cell membrane</location>
        <topology evidence="1">Multi-pass membrane protein</topology>
    </subcellularLocation>
</comment>
<dbReference type="RefSeq" id="WP_160953089.1">
    <property type="nucleotide sequence ID" value="NZ_WWEQ01000021.1"/>
</dbReference>
<dbReference type="GO" id="GO:0005886">
    <property type="term" value="C:plasma membrane"/>
    <property type="evidence" value="ECO:0007669"/>
    <property type="project" value="UniProtKB-SubCell"/>
</dbReference>
<dbReference type="InterPro" id="IPR000522">
    <property type="entry name" value="ABC_transptr_permease_BtuC"/>
</dbReference>
<feature type="transmembrane region" description="Helical" evidence="9">
    <location>
        <begin position="196"/>
        <end position="216"/>
    </location>
</feature>
<dbReference type="AlphaFoldDB" id="A0A6N9H6I4"/>
<evidence type="ECO:0000256" key="5">
    <source>
        <dbReference type="ARBA" id="ARBA00022692"/>
    </source>
</evidence>
<evidence type="ECO:0000256" key="7">
    <source>
        <dbReference type="ARBA" id="ARBA00023136"/>
    </source>
</evidence>
<organism evidence="10 11">
    <name type="scientific">Brevibacterium rongguiense</name>
    <dbReference type="NCBI Taxonomy" id="2695267"/>
    <lineage>
        <taxon>Bacteria</taxon>
        <taxon>Bacillati</taxon>
        <taxon>Actinomycetota</taxon>
        <taxon>Actinomycetes</taxon>
        <taxon>Micrococcales</taxon>
        <taxon>Brevibacteriaceae</taxon>
        <taxon>Brevibacterium</taxon>
    </lineage>
</organism>
<feature type="transmembrane region" description="Helical" evidence="9">
    <location>
        <begin position="109"/>
        <end position="126"/>
    </location>
</feature>
<evidence type="ECO:0000256" key="6">
    <source>
        <dbReference type="ARBA" id="ARBA00022989"/>
    </source>
</evidence>
<keyword evidence="7 9" id="KW-0472">Membrane</keyword>
<dbReference type="GO" id="GO:0033214">
    <property type="term" value="P:siderophore-iron import into cell"/>
    <property type="evidence" value="ECO:0007669"/>
    <property type="project" value="TreeGrafter"/>
</dbReference>
<dbReference type="Gene3D" id="1.10.3470.10">
    <property type="entry name" value="ABC transporter involved in vitamin B12 uptake, BtuC"/>
    <property type="match status" value="1"/>
</dbReference>
<feature type="transmembrane region" description="Helical" evidence="9">
    <location>
        <begin position="165"/>
        <end position="184"/>
    </location>
</feature>
<sequence>MPEPAGTAAPGAPGAAVNSRATVSVTPPPASATADDARTAVAALEARTAVPRRIWPGVAALAAGLVVLCCASLIVGAQPLSAGEVLAVFQGRGGSEATALVWEYRLPRTIVAIVVGAALGTAGALIQAFTRNPLADPGIIGINAGSALAVTLCVAFAGMGATGVLMWPAFGGALLATLAVMLVAGSGRAAANPLRITLAGVALAAVLSGIGEAIRLTNAATFDRMRQWAAGSAAGRDLGDLAQVAPALLVGIAIALLLARALNAMALGDDLAAAVGVNVRLVRLATVGAVALLVGGAVAVCGPIGFIGLMVPHACRLIVGNDQRRVIPLSLLAAPVIMLGSDVLSRVILPGREVPVGVVTAFVGAPVLIALVTRRKVFAL</sequence>
<protein>
    <submittedName>
        <fullName evidence="10">Iron chelate uptake ABC transporter family permease subunit</fullName>
    </submittedName>
</protein>
<comment type="caution">
    <text evidence="10">The sequence shown here is derived from an EMBL/GenBank/DDBJ whole genome shotgun (WGS) entry which is preliminary data.</text>
</comment>
<evidence type="ECO:0000256" key="1">
    <source>
        <dbReference type="ARBA" id="ARBA00004651"/>
    </source>
</evidence>
<feature type="transmembrane region" description="Helical" evidence="9">
    <location>
        <begin position="354"/>
        <end position="373"/>
    </location>
</feature>
<evidence type="ECO:0000256" key="2">
    <source>
        <dbReference type="ARBA" id="ARBA00007935"/>
    </source>
</evidence>
<dbReference type="EMBL" id="WWEQ01000021">
    <property type="protein sequence ID" value="MYM19660.1"/>
    <property type="molecule type" value="Genomic_DNA"/>
</dbReference>
<keyword evidence="5 9" id="KW-0812">Transmembrane</keyword>
<dbReference type="Proteomes" id="UP000469215">
    <property type="component" value="Unassembled WGS sequence"/>
</dbReference>
<dbReference type="PANTHER" id="PTHR30472:SF1">
    <property type="entry name" value="FE(3+) DICITRATE TRANSPORT SYSTEM PERMEASE PROTEIN FECC-RELATED"/>
    <property type="match status" value="1"/>
</dbReference>
<keyword evidence="11" id="KW-1185">Reference proteome</keyword>
<evidence type="ECO:0000313" key="11">
    <source>
        <dbReference type="Proteomes" id="UP000469215"/>
    </source>
</evidence>
<dbReference type="CDD" id="cd06550">
    <property type="entry name" value="TM_ABC_iron-siderophores_like"/>
    <property type="match status" value="1"/>
</dbReference>
<keyword evidence="3" id="KW-0813">Transport</keyword>
<dbReference type="InterPro" id="IPR037294">
    <property type="entry name" value="ABC_BtuC-like"/>
</dbReference>
<feature type="region of interest" description="Disordered" evidence="8">
    <location>
        <begin position="1"/>
        <end position="34"/>
    </location>
</feature>
<name>A0A6N9H6I4_9MICO</name>
<dbReference type="FunFam" id="1.10.3470.10:FF:000001">
    <property type="entry name" value="Vitamin B12 ABC transporter permease BtuC"/>
    <property type="match status" value="1"/>
</dbReference>
<dbReference type="SUPFAM" id="SSF81345">
    <property type="entry name" value="ABC transporter involved in vitamin B12 uptake, BtuC"/>
    <property type="match status" value="1"/>
</dbReference>
<dbReference type="GO" id="GO:0022857">
    <property type="term" value="F:transmembrane transporter activity"/>
    <property type="evidence" value="ECO:0007669"/>
    <property type="project" value="InterPro"/>
</dbReference>
<dbReference type="PANTHER" id="PTHR30472">
    <property type="entry name" value="FERRIC ENTEROBACTIN TRANSPORT SYSTEM PERMEASE PROTEIN"/>
    <property type="match status" value="1"/>
</dbReference>
<feature type="transmembrane region" description="Helical" evidence="9">
    <location>
        <begin position="138"/>
        <end position="159"/>
    </location>
</feature>
<dbReference type="Pfam" id="PF01032">
    <property type="entry name" value="FecCD"/>
    <property type="match status" value="1"/>
</dbReference>
<proteinExistence type="inferred from homology"/>
<keyword evidence="6 9" id="KW-1133">Transmembrane helix</keyword>
<evidence type="ECO:0000256" key="4">
    <source>
        <dbReference type="ARBA" id="ARBA00022475"/>
    </source>
</evidence>
<accession>A0A6N9H6I4</accession>